<dbReference type="RefSeq" id="WP_012301560.1">
    <property type="nucleotide sequence ID" value="NC_010424.1"/>
</dbReference>
<gene>
    <name evidence="1" type="ordered locus">Daud_0421</name>
</gene>
<dbReference type="KEGG" id="dau:Daud_0421"/>
<proteinExistence type="predicted"/>
<reference evidence="1 2" key="2">
    <citation type="journal article" date="2008" name="Science">
        <title>Environmental genomics reveals a single-species ecosystem deep within Earth.</title>
        <authorList>
            <person name="Chivian D."/>
            <person name="Brodie E.L."/>
            <person name="Alm E.J."/>
            <person name="Culley D.E."/>
            <person name="Dehal P.S."/>
            <person name="Desantis T.Z."/>
            <person name="Gihring T.M."/>
            <person name="Lapidus A."/>
            <person name="Lin L.H."/>
            <person name="Lowry S.R."/>
            <person name="Moser D.P."/>
            <person name="Richardson P.M."/>
            <person name="Southam G."/>
            <person name="Wanger G."/>
            <person name="Pratt L.M."/>
            <person name="Andersen G.L."/>
            <person name="Hazen T.C."/>
            <person name="Brockman F.J."/>
            <person name="Arkin A.P."/>
            <person name="Onstott T.C."/>
        </authorList>
    </citation>
    <scope>NUCLEOTIDE SEQUENCE [LARGE SCALE GENOMIC DNA]</scope>
    <source>
        <strain evidence="1 2">MP104C</strain>
    </source>
</reference>
<evidence type="ECO:0000313" key="2">
    <source>
        <dbReference type="Proteomes" id="UP000008544"/>
    </source>
</evidence>
<sequence>MSHQCSCIAGGTFLQCCGKEIADWDAYRFLLCLGNEASRPFHGRWARHRDLVKRLVDQAAGGIRWERCLVLGAGNCNDIPLDHLADAFTEVTLFDLDESALAAAAARLSPRQRAGLRLLAGDLTGLHASGTAEAIARLARRGRWPELVQYLGKLRKKIRSLPPPELDHGYDLVVSVCVATQLFVPFIRAVAADSPLWDRIHAHAADISRALSNRLGEHMHRSVEPEGAVAFATDILEWNAARLGLAGRVAPLALDSEAIDPAAVDELLRGHSHLKNVGAVPENLAGLFTPVHAVDWIWAFSDWKQYVVRGFVLHPR</sequence>
<organism evidence="1 2">
    <name type="scientific">Desulforudis audaxviator (strain MP104C)</name>
    <dbReference type="NCBI Taxonomy" id="477974"/>
    <lineage>
        <taxon>Bacteria</taxon>
        <taxon>Bacillati</taxon>
        <taxon>Bacillota</taxon>
        <taxon>Clostridia</taxon>
        <taxon>Thermoanaerobacterales</taxon>
        <taxon>Candidatus Desulforudaceae</taxon>
        <taxon>Candidatus Desulforudis</taxon>
    </lineage>
</organism>
<dbReference type="Proteomes" id="UP000008544">
    <property type="component" value="Chromosome"/>
</dbReference>
<dbReference type="OrthoDB" id="2029026at2"/>
<dbReference type="SUPFAM" id="SSF53335">
    <property type="entry name" value="S-adenosyl-L-methionine-dependent methyltransferases"/>
    <property type="match status" value="1"/>
</dbReference>
<protein>
    <submittedName>
        <fullName evidence="1">Uncharacterized protein</fullName>
    </submittedName>
</protein>
<dbReference type="eggNOG" id="ENOG5030H5W">
    <property type="taxonomic scope" value="Bacteria"/>
</dbReference>
<reference evidence="2" key="1">
    <citation type="submission" date="2007-10" db="EMBL/GenBank/DDBJ databases">
        <title>Complete sequence of chromosome of Desulforudis audaxviator MP104C.</title>
        <authorList>
            <person name="Copeland A."/>
            <person name="Lucas S."/>
            <person name="Lapidus A."/>
            <person name="Barry K."/>
            <person name="Glavina del Rio T."/>
            <person name="Dalin E."/>
            <person name="Tice H."/>
            <person name="Bruce D."/>
            <person name="Pitluck S."/>
            <person name="Lowry S.R."/>
            <person name="Larimer F."/>
            <person name="Land M.L."/>
            <person name="Hauser L."/>
            <person name="Kyrpides N."/>
            <person name="Ivanova N.N."/>
            <person name="Richardson P."/>
        </authorList>
    </citation>
    <scope>NUCLEOTIDE SEQUENCE [LARGE SCALE GENOMIC DNA]</scope>
    <source>
        <strain evidence="2">MP104C</strain>
    </source>
</reference>
<accession>B1I227</accession>
<dbReference type="InterPro" id="IPR029063">
    <property type="entry name" value="SAM-dependent_MTases_sf"/>
</dbReference>
<keyword evidence="2" id="KW-1185">Reference proteome</keyword>
<dbReference type="EMBL" id="CP000860">
    <property type="protein sequence ID" value="ACA58969.1"/>
    <property type="molecule type" value="Genomic_DNA"/>
</dbReference>
<dbReference type="HOGENOM" id="CLU_879189_0_0_9"/>
<name>B1I227_DESAP</name>
<dbReference type="Gene3D" id="3.40.50.150">
    <property type="entry name" value="Vaccinia Virus protein VP39"/>
    <property type="match status" value="1"/>
</dbReference>
<dbReference type="AlphaFoldDB" id="B1I227"/>
<evidence type="ECO:0000313" key="1">
    <source>
        <dbReference type="EMBL" id="ACA58969.1"/>
    </source>
</evidence>